<evidence type="ECO:0000256" key="15">
    <source>
        <dbReference type="SAM" id="MobiDB-lite"/>
    </source>
</evidence>
<dbReference type="SMART" id="SM00464">
    <property type="entry name" value="LON"/>
    <property type="match status" value="1"/>
</dbReference>
<evidence type="ECO:0000256" key="7">
    <source>
        <dbReference type="ARBA" id="ARBA00022840"/>
    </source>
</evidence>
<keyword evidence="7 9" id="KW-0067">ATP-binding</keyword>
<feature type="region of interest" description="Disordered" evidence="15">
    <location>
        <begin position="270"/>
        <end position="290"/>
    </location>
</feature>
<proteinExistence type="evidence at transcript level"/>
<dbReference type="SUPFAM" id="SSF52540">
    <property type="entry name" value="P-loop containing nucleoside triphosphate hydrolases"/>
    <property type="match status" value="1"/>
</dbReference>
<comment type="function">
    <text evidence="9">ATP-dependent serine protease that mediates the selective degradation of mutant and abnormal proteins as well as certain short-lived regulatory proteins. Required for cellular homeostasis and for survival from DNA damage and developmental changes induced by stress. Degrades polypeptides processively to yield small peptide fragments that are 5 to 10 amino acids long. Binds to DNA in a double-stranded, site-specific manner.</text>
</comment>
<dbReference type="PRINTS" id="PR00830">
    <property type="entry name" value="ENDOLAPTASE"/>
</dbReference>
<dbReference type="FunFam" id="3.40.50.300:FF:000382">
    <property type="entry name" value="Lon protease homolog 2, peroxisomal"/>
    <property type="match status" value="1"/>
</dbReference>
<gene>
    <name evidence="9" type="primary">lon</name>
    <name evidence="18" type="ORF">TSACC_3619</name>
</gene>
<evidence type="ECO:0000313" key="19">
    <source>
        <dbReference type="Proteomes" id="UP000076023"/>
    </source>
</evidence>
<evidence type="ECO:0000256" key="2">
    <source>
        <dbReference type="ARBA" id="ARBA00022490"/>
    </source>
</evidence>
<evidence type="ECO:0000256" key="12">
    <source>
        <dbReference type="PIRSR" id="PIRSR001174-2"/>
    </source>
</evidence>
<feature type="binding site" evidence="9 12">
    <location>
        <begin position="387"/>
        <end position="394"/>
    </location>
    <ligand>
        <name>ATP</name>
        <dbReference type="ChEBI" id="CHEBI:30616"/>
    </ligand>
</feature>
<dbReference type="EC" id="3.4.21.53" evidence="9 10"/>
<feature type="domain" description="Lon N-terminal" evidence="17">
    <location>
        <begin position="39"/>
        <end position="234"/>
    </location>
</feature>
<dbReference type="HAMAP" id="MF_01973">
    <property type="entry name" value="lon_bact"/>
    <property type="match status" value="1"/>
</dbReference>
<comment type="similarity">
    <text evidence="9 10 13 14">Belongs to the peptidase S16 family.</text>
</comment>
<dbReference type="CDD" id="cd19500">
    <property type="entry name" value="RecA-like_Lon"/>
    <property type="match status" value="1"/>
</dbReference>
<keyword evidence="19" id="KW-1185">Reference proteome</keyword>
<dbReference type="OrthoDB" id="9803599at2"/>
<dbReference type="InterPro" id="IPR008268">
    <property type="entry name" value="Peptidase_S16_AS"/>
</dbReference>
<comment type="subcellular location">
    <subcellularLocation>
        <location evidence="1 9 10">Cytoplasm</location>
    </subcellularLocation>
</comment>
<protein>
    <recommendedName>
        <fullName evidence="9 10">Lon protease</fullName>
        <ecNumber evidence="9 10">3.4.21.53</ecNumber>
    </recommendedName>
    <alternativeName>
        <fullName evidence="9">ATP-dependent protease La</fullName>
    </alternativeName>
</protein>
<comment type="caution">
    <text evidence="18">The sequence shown here is derived from an EMBL/GenBank/DDBJ whole genome shotgun (WGS) entry which is preliminary data.</text>
</comment>
<evidence type="ECO:0000256" key="8">
    <source>
        <dbReference type="ARBA" id="ARBA00023016"/>
    </source>
</evidence>
<dbReference type="NCBIfam" id="TIGR00763">
    <property type="entry name" value="lon"/>
    <property type="match status" value="1"/>
</dbReference>
<feature type="compositionally biased region" description="Polar residues" evidence="15">
    <location>
        <begin position="13"/>
        <end position="29"/>
    </location>
</feature>
<dbReference type="GO" id="GO:0004176">
    <property type="term" value="F:ATP-dependent peptidase activity"/>
    <property type="evidence" value="ECO:0007669"/>
    <property type="project" value="UniProtKB-UniRule"/>
</dbReference>
<dbReference type="PANTHER" id="PTHR10046">
    <property type="entry name" value="ATP DEPENDENT LON PROTEASE FAMILY MEMBER"/>
    <property type="match status" value="1"/>
</dbReference>
<dbReference type="Gene3D" id="3.30.230.10">
    <property type="match status" value="1"/>
</dbReference>
<dbReference type="SUPFAM" id="SSF54211">
    <property type="entry name" value="Ribosomal protein S5 domain 2-like"/>
    <property type="match status" value="1"/>
</dbReference>
<dbReference type="PROSITE" id="PS51787">
    <property type="entry name" value="LON_N"/>
    <property type="match status" value="1"/>
</dbReference>
<dbReference type="EMBL" id="BDCO01000003">
    <property type="protein sequence ID" value="GAT35548.1"/>
    <property type="molecule type" value="Genomic_DNA"/>
</dbReference>
<dbReference type="Gene3D" id="2.30.130.40">
    <property type="entry name" value="LON domain-like"/>
    <property type="match status" value="1"/>
</dbReference>
<dbReference type="PROSITE" id="PS01046">
    <property type="entry name" value="LON_SER"/>
    <property type="match status" value="1"/>
</dbReference>
<evidence type="ECO:0000256" key="5">
    <source>
        <dbReference type="ARBA" id="ARBA00022801"/>
    </source>
</evidence>
<accession>A0A146GGI1</accession>
<evidence type="ECO:0000256" key="3">
    <source>
        <dbReference type="ARBA" id="ARBA00022670"/>
    </source>
</evidence>
<keyword evidence="4 9" id="KW-0547">Nucleotide-binding</keyword>
<feature type="region of interest" description="Disordered" evidence="15">
    <location>
        <begin position="1"/>
        <end position="32"/>
    </location>
</feature>
<dbReference type="SUPFAM" id="SSF88697">
    <property type="entry name" value="PUA domain-like"/>
    <property type="match status" value="1"/>
</dbReference>
<dbReference type="AlphaFoldDB" id="A0A146GGI1"/>
<dbReference type="InterPro" id="IPR046336">
    <property type="entry name" value="Lon_prtase_N_sf"/>
</dbReference>
<evidence type="ECO:0000256" key="1">
    <source>
        <dbReference type="ARBA" id="ARBA00004496"/>
    </source>
</evidence>
<feature type="active site" evidence="9 11">
    <location>
        <position position="710"/>
    </location>
</feature>
<dbReference type="InParanoid" id="A0A146GGI1"/>
<dbReference type="GO" id="GO:0005737">
    <property type="term" value="C:cytoplasm"/>
    <property type="evidence" value="ECO:0007669"/>
    <property type="project" value="UniProtKB-SubCell"/>
</dbReference>
<evidence type="ECO:0000256" key="6">
    <source>
        <dbReference type="ARBA" id="ARBA00022825"/>
    </source>
</evidence>
<keyword evidence="3 9" id="KW-0645">Protease</keyword>
<keyword evidence="6 9" id="KW-0720">Serine protease</keyword>
<dbReference type="InterPro" id="IPR027417">
    <property type="entry name" value="P-loop_NTPase"/>
</dbReference>
<dbReference type="GO" id="GO:0016887">
    <property type="term" value="F:ATP hydrolysis activity"/>
    <property type="evidence" value="ECO:0007669"/>
    <property type="project" value="UniProtKB-UniRule"/>
</dbReference>
<dbReference type="GO" id="GO:0005524">
    <property type="term" value="F:ATP binding"/>
    <property type="evidence" value="ECO:0007669"/>
    <property type="project" value="UniProtKB-UniRule"/>
</dbReference>
<evidence type="ECO:0000256" key="4">
    <source>
        <dbReference type="ARBA" id="ARBA00022741"/>
    </source>
</evidence>
<dbReference type="InterPro" id="IPR014721">
    <property type="entry name" value="Ribsml_uS5_D2-typ_fold_subgr"/>
</dbReference>
<evidence type="ECO:0000259" key="16">
    <source>
        <dbReference type="PROSITE" id="PS51786"/>
    </source>
</evidence>
<dbReference type="Gene3D" id="1.20.58.1480">
    <property type="match status" value="1"/>
</dbReference>
<name>A0A146GGI1_TERSA</name>
<dbReference type="Pfam" id="PF00004">
    <property type="entry name" value="AAA"/>
    <property type="match status" value="1"/>
</dbReference>
<dbReference type="STRING" id="690879.TSACC_3619"/>
<dbReference type="InterPro" id="IPR008269">
    <property type="entry name" value="Lon_proteolytic"/>
</dbReference>
<reference evidence="19" key="1">
    <citation type="journal article" date="2017" name="Genome Announc.">
        <title>Draft Genome Sequence of Terrimicrobium sacchariphilum NM-5T, a Facultative Anaerobic Soil Bacterium of the Class Spartobacteria.</title>
        <authorList>
            <person name="Qiu Y.L."/>
            <person name="Tourlousse D.M."/>
            <person name="Matsuura N."/>
            <person name="Ohashi A."/>
            <person name="Sekiguchi Y."/>
        </authorList>
    </citation>
    <scope>NUCLEOTIDE SEQUENCE [LARGE SCALE GENOMIC DNA]</scope>
    <source>
        <strain evidence="19">NM-5</strain>
    </source>
</reference>
<evidence type="ECO:0000256" key="14">
    <source>
        <dbReference type="RuleBase" id="RU000591"/>
    </source>
</evidence>
<keyword evidence="8 9" id="KW-0346">Stress response</keyword>
<dbReference type="InterPro" id="IPR020568">
    <property type="entry name" value="Ribosomal_Su5_D2-typ_SF"/>
</dbReference>
<feature type="domain" description="Lon proteolytic" evidence="16">
    <location>
        <begin position="623"/>
        <end position="803"/>
    </location>
</feature>
<dbReference type="GO" id="GO:0043565">
    <property type="term" value="F:sequence-specific DNA binding"/>
    <property type="evidence" value="ECO:0007669"/>
    <property type="project" value="UniProtKB-UniRule"/>
</dbReference>
<evidence type="ECO:0000256" key="13">
    <source>
        <dbReference type="PROSITE-ProRule" id="PRU01122"/>
    </source>
</evidence>
<dbReference type="InterPro" id="IPR003593">
    <property type="entry name" value="AAA+_ATPase"/>
</dbReference>
<dbReference type="Gene3D" id="3.40.50.300">
    <property type="entry name" value="P-loop containing nucleotide triphosphate hydrolases"/>
    <property type="match status" value="1"/>
</dbReference>
<dbReference type="FunFam" id="1.20.5.5270:FF:000002">
    <property type="entry name" value="Lon protease homolog"/>
    <property type="match status" value="1"/>
</dbReference>
<dbReference type="PROSITE" id="PS51786">
    <property type="entry name" value="LON_PROTEOLYTIC"/>
    <property type="match status" value="1"/>
</dbReference>
<dbReference type="GO" id="GO:0034605">
    <property type="term" value="P:cellular response to heat"/>
    <property type="evidence" value="ECO:0007669"/>
    <property type="project" value="UniProtKB-UniRule"/>
</dbReference>
<dbReference type="InterPro" id="IPR015947">
    <property type="entry name" value="PUA-like_sf"/>
</dbReference>
<dbReference type="Gene3D" id="1.20.5.5270">
    <property type="match status" value="1"/>
</dbReference>
<evidence type="ECO:0000259" key="17">
    <source>
        <dbReference type="PROSITE" id="PS51787"/>
    </source>
</evidence>
<dbReference type="InterPro" id="IPR027543">
    <property type="entry name" value="Lon_bac"/>
</dbReference>
<dbReference type="InterPro" id="IPR027065">
    <property type="entry name" value="Lon_Prtase"/>
</dbReference>
<dbReference type="SMART" id="SM00382">
    <property type="entry name" value="AAA"/>
    <property type="match status" value="1"/>
</dbReference>
<dbReference type="InterPro" id="IPR003959">
    <property type="entry name" value="ATPase_AAA_core"/>
</dbReference>
<dbReference type="Pfam" id="PF05362">
    <property type="entry name" value="Lon_C"/>
    <property type="match status" value="1"/>
</dbReference>
<organism evidence="18 19">
    <name type="scientific">Terrimicrobium sacchariphilum</name>
    <dbReference type="NCBI Taxonomy" id="690879"/>
    <lineage>
        <taxon>Bacteria</taxon>
        <taxon>Pseudomonadati</taxon>
        <taxon>Verrucomicrobiota</taxon>
        <taxon>Terrimicrobiia</taxon>
        <taxon>Terrimicrobiales</taxon>
        <taxon>Terrimicrobiaceae</taxon>
        <taxon>Terrimicrobium</taxon>
    </lineage>
</organism>
<sequence>MSTFPPLDLLSSAGDQPSGQEPGTGNNANAGKPAIPDTLSLLPLRGGVFFPGAVMPLTIEREATLKMLDETLPESKVLGVIAQRSEQTVEPSPADVYGIGTAVQVLKYIRQSEQSAIVIVQGLQRFAVQKYVLTFPYLRAEVRLLESILPVVGDKEAEAATNNLKQTGMELLSLNPEAPEQFRQILQSITDPGTLADFLSVNLTLDLPAKQALLEELDVKKRVAAVQSGLSAQLEIARIQQRLHQDVQAQFTDAQRRAYLREQVKAIQRELGEDETGAQEQTDELRQKLDEANLPAEVKEQTDRELKRLSSIPNASPEFSVIVSYLETVAELPWSKFSEDNLDLNRAQEILDRDHFGLTKVKRRIIEYLAVRKLNPTGRGPILCFLGPPGVGKTSLGQSIADALGRKFVRISLGGIRDEAEIRGHRRTYIGSMPGRIIQELRRAGTRNPVIMLDELDKVGTDFRGDPASALLEVLDPRQNHAFVDRYLDVPFDLSQVIFIATANYVEGIPAPLRDRMETIEIPGYTAREKQNIAAKYLVRRQLEENGLTPEQCAWEDAALAFVIDNYTREAGVRDLERQVGSVCRAVAAEVARGRQERITVTPELVQELLGPPRFVREEHLKTNAPGVVTGLAYTPVGGEVLYIEAAKFPGRGGVTLTGQLGDVMKESVQAAMSLVRSRATQLGINPTLFQENDIHVHVPAGAVPKDGPSAGIAMFTAIASLFLDKPVRSDVAMTGEVTLRGLVLPIGGLKEKSLAALRAGIKRVLIPELNRKDLSDIPEEVREAIEFVPVSTVDQVLEGALQ</sequence>
<dbReference type="PIRSF" id="PIRSF001174">
    <property type="entry name" value="Lon_proteas"/>
    <property type="match status" value="1"/>
</dbReference>
<evidence type="ECO:0000256" key="9">
    <source>
        <dbReference type="HAMAP-Rule" id="MF_01973"/>
    </source>
</evidence>
<evidence type="ECO:0000313" key="18">
    <source>
        <dbReference type="EMBL" id="GAT35548.1"/>
    </source>
</evidence>
<dbReference type="Pfam" id="PF22667">
    <property type="entry name" value="Lon_lid"/>
    <property type="match status" value="1"/>
</dbReference>
<dbReference type="RefSeq" id="WP_075081347.1">
    <property type="nucleotide sequence ID" value="NZ_BDCO01000003.1"/>
</dbReference>
<comment type="catalytic activity">
    <reaction evidence="9 10 13">
        <text>Hydrolysis of proteins in presence of ATP.</text>
        <dbReference type="EC" id="3.4.21.53"/>
    </reaction>
</comment>
<evidence type="ECO:0000256" key="11">
    <source>
        <dbReference type="PIRSR" id="PIRSR001174-1"/>
    </source>
</evidence>
<dbReference type="FunCoup" id="A0A146GGI1">
    <property type="interactions" value="544"/>
</dbReference>
<dbReference type="GO" id="GO:0004252">
    <property type="term" value="F:serine-type endopeptidase activity"/>
    <property type="evidence" value="ECO:0007669"/>
    <property type="project" value="UniProtKB-UniRule"/>
</dbReference>
<comment type="subunit">
    <text evidence="9 10">Homohexamer. Organized in a ring with a central cavity.</text>
</comment>
<dbReference type="Proteomes" id="UP000076023">
    <property type="component" value="Unassembled WGS sequence"/>
</dbReference>
<dbReference type="GO" id="GO:0006515">
    <property type="term" value="P:protein quality control for misfolded or incompletely synthesized proteins"/>
    <property type="evidence" value="ECO:0007669"/>
    <property type="project" value="UniProtKB-UniRule"/>
</dbReference>
<dbReference type="Pfam" id="PF02190">
    <property type="entry name" value="LON_substr_bdg"/>
    <property type="match status" value="1"/>
</dbReference>
<dbReference type="Gene3D" id="1.10.8.60">
    <property type="match status" value="1"/>
</dbReference>
<dbReference type="InterPro" id="IPR003111">
    <property type="entry name" value="Lon_prtase_N"/>
</dbReference>
<dbReference type="InterPro" id="IPR004815">
    <property type="entry name" value="Lon_bac/euk-typ"/>
</dbReference>
<feature type="active site" evidence="9 11">
    <location>
        <position position="753"/>
    </location>
</feature>
<comment type="induction">
    <text evidence="9">By heat shock.</text>
</comment>
<keyword evidence="2 9" id="KW-0963">Cytoplasm</keyword>
<evidence type="ECO:0000256" key="10">
    <source>
        <dbReference type="PIRNR" id="PIRNR001174"/>
    </source>
</evidence>
<keyword evidence="5 9" id="KW-0378">Hydrolase</keyword>
<dbReference type="InterPro" id="IPR054594">
    <property type="entry name" value="Lon_lid"/>
</dbReference>